<feature type="non-terminal residue" evidence="2">
    <location>
        <position position="1"/>
    </location>
</feature>
<name>A0A267FPS9_9PLAT</name>
<feature type="region of interest" description="Disordered" evidence="1">
    <location>
        <begin position="1"/>
        <end position="184"/>
    </location>
</feature>
<evidence type="ECO:0000313" key="2">
    <source>
        <dbReference type="EMBL" id="PAA74962.1"/>
    </source>
</evidence>
<comment type="caution">
    <text evidence="2">The sequence shown here is derived from an EMBL/GenBank/DDBJ whole genome shotgun (WGS) entry which is preliminary data.</text>
</comment>
<reference evidence="2 3" key="1">
    <citation type="submission" date="2017-06" db="EMBL/GenBank/DDBJ databases">
        <title>A platform for efficient transgenesis in Macrostomum lignano, a flatworm model organism for stem cell research.</title>
        <authorList>
            <person name="Berezikov E."/>
        </authorList>
    </citation>
    <scope>NUCLEOTIDE SEQUENCE [LARGE SCALE GENOMIC DNA]</scope>
    <source>
        <strain evidence="2">DV1</strain>
        <tissue evidence="2">Whole organism</tissue>
    </source>
</reference>
<dbReference type="EMBL" id="NIVC01000910">
    <property type="protein sequence ID" value="PAA74962.1"/>
    <property type="molecule type" value="Genomic_DNA"/>
</dbReference>
<feature type="compositionally biased region" description="Basic residues" evidence="1">
    <location>
        <begin position="86"/>
        <end position="98"/>
    </location>
</feature>
<protein>
    <submittedName>
        <fullName evidence="2">Uncharacterized protein</fullName>
    </submittedName>
</protein>
<proteinExistence type="predicted"/>
<keyword evidence="3" id="KW-1185">Reference proteome</keyword>
<organism evidence="2 3">
    <name type="scientific">Macrostomum lignano</name>
    <dbReference type="NCBI Taxonomy" id="282301"/>
    <lineage>
        <taxon>Eukaryota</taxon>
        <taxon>Metazoa</taxon>
        <taxon>Spiralia</taxon>
        <taxon>Lophotrochozoa</taxon>
        <taxon>Platyhelminthes</taxon>
        <taxon>Rhabditophora</taxon>
        <taxon>Macrostomorpha</taxon>
        <taxon>Macrostomida</taxon>
        <taxon>Macrostomidae</taxon>
        <taxon>Macrostomum</taxon>
    </lineage>
</organism>
<accession>A0A267FPS9</accession>
<sequence length="366" mass="39714">HTPRAAKRTERSGSSGDDRDSGSERYCSAQDAPPIGAAAGQFERPAESRVVRRIHPRLRLGQRPRSPSPMHLRRSTPPERDPPAAPRRRASRRRRGQRHPPPPPVEVIDLTAEDSSPVVRRLQTAGPLERTRRADHLVAGPRRHHGPARATEASEAGPNPSGALAAPATASSTPTPDLHPWPTTTRISRVNFGLVPASPGRDSPTRLLPILRPGEAPTREVGIQTEEELPDTPSTYTWTDLAEELRGAFPMAPPNSPTGTAMAAAEQEPVLEDPIEAGAAFLAATFIAAAQRGEEPDLMEPTWARLRALDDQDRQEAVDRGAALAAAVLQNPEFPVILRSVARLAVRRISGRTPVLPEKLARSRNR</sequence>
<feature type="compositionally biased region" description="Low complexity" evidence="1">
    <location>
        <begin position="160"/>
        <end position="176"/>
    </location>
</feature>
<dbReference type="AlphaFoldDB" id="A0A267FPS9"/>
<evidence type="ECO:0000256" key="1">
    <source>
        <dbReference type="SAM" id="MobiDB-lite"/>
    </source>
</evidence>
<feature type="compositionally biased region" description="Basic residues" evidence="1">
    <location>
        <begin position="51"/>
        <end position="62"/>
    </location>
</feature>
<gene>
    <name evidence="2" type="ORF">BOX15_Mlig025026g2</name>
</gene>
<evidence type="ECO:0000313" key="3">
    <source>
        <dbReference type="Proteomes" id="UP000215902"/>
    </source>
</evidence>
<feature type="compositionally biased region" description="Basic and acidic residues" evidence="1">
    <location>
        <begin position="7"/>
        <end position="23"/>
    </location>
</feature>
<dbReference type="Proteomes" id="UP000215902">
    <property type="component" value="Unassembled WGS sequence"/>
</dbReference>